<evidence type="ECO:0000256" key="14">
    <source>
        <dbReference type="RuleBase" id="RU000454"/>
    </source>
</evidence>
<evidence type="ECO:0000256" key="13">
    <source>
        <dbReference type="PIRSR" id="PIRSR601461-2"/>
    </source>
</evidence>
<evidence type="ECO:0000313" key="18">
    <source>
        <dbReference type="Proteomes" id="UP000011777"/>
    </source>
</evidence>
<evidence type="ECO:0000256" key="6">
    <source>
        <dbReference type="ARBA" id="ARBA00022670"/>
    </source>
</evidence>
<keyword evidence="5" id="KW-0964">Secreted</keyword>
<name>M3JUW7_CANMX</name>
<reference evidence="17 18" key="1">
    <citation type="submission" date="2013-02" db="EMBL/GenBank/DDBJ databases">
        <title>Genome sequence of Candida maltosa Xu316, a potential industrial strain for xylitol and ethanol production.</title>
        <authorList>
            <person name="Yu J."/>
            <person name="Wang Q."/>
            <person name="Geng X."/>
            <person name="Bao W."/>
            <person name="He P."/>
            <person name="Cai J."/>
        </authorList>
    </citation>
    <scope>NUCLEOTIDE SEQUENCE [LARGE SCALE GENOMIC DNA]</scope>
    <source>
        <strain evidence="18">Xu316</strain>
    </source>
</reference>
<dbReference type="eggNOG" id="KOG1339">
    <property type="taxonomic scope" value="Eukaryota"/>
</dbReference>
<keyword evidence="9 14" id="KW-0378">Hydrolase</keyword>
<dbReference type="PRINTS" id="PR00792">
    <property type="entry name" value="PEPSIN"/>
</dbReference>
<evidence type="ECO:0000256" key="3">
    <source>
        <dbReference type="ARBA" id="ARBA00007447"/>
    </source>
</evidence>
<evidence type="ECO:0000256" key="8">
    <source>
        <dbReference type="ARBA" id="ARBA00022750"/>
    </source>
</evidence>
<dbReference type="InterPro" id="IPR001461">
    <property type="entry name" value="Aspartic_peptidase_A1"/>
</dbReference>
<dbReference type="CDD" id="cd05474">
    <property type="entry name" value="SAP_like"/>
    <property type="match status" value="1"/>
</dbReference>
<keyword evidence="11 13" id="KW-1015">Disulfide bond</keyword>
<feature type="disulfide bond" evidence="13">
    <location>
        <begin position="359"/>
        <end position="394"/>
    </location>
</feature>
<evidence type="ECO:0000256" key="2">
    <source>
        <dbReference type="ARBA" id="ARBA00004613"/>
    </source>
</evidence>
<dbReference type="OrthoDB" id="771136at2759"/>
<dbReference type="Gene3D" id="2.40.70.10">
    <property type="entry name" value="Acid Proteases"/>
    <property type="match status" value="2"/>
</dbReference>
<dbReference type="EMBL" id="AOGT01002092">
    <property type="protein sequence ID" value="EMG46174.1"/>
    <property type="molecule type" value="Genomic_DNA"/>
</dbReference>
<dbReference type="SUPFAM" id="SSF50630">
    <property type="entry name" value="Acid proteases"/>
    <property type="match status" value="1"/>
</dbReference>
<evidence type="ECO:0000256" key="4">
    <source>
        <dbReference type="ARBA" id="ARBA00013207"/>
    </source>
</evidence>
<dbReference type="GO" id="GO:0004190">
    <property type="term" value="F:aspartic-type endopeptidase activity"/>
    <property type="evidence" value="ECO:0007669"/>
    <property type="project" value="UniProtKB-KW"/>
</dbReference>
<evidence type="ECO:0000256" key="5">
    <source>
        <dbReference type="ARBA" id="ARBA00022525"/>
    </source>
</evidence>
<comment type="caution">
    <text evidence="17">The sequence shown here is derived from an EMBL/GenBank/DDBJ whole genome shotgun (WGS) entry which is preliminary data.</text>
</comment>
<feature type="domain" description="Peptidase A1" evidence="16">
    <location>
        <begin position="61"/>
        <end position="432"/>
    </location>
</feature>
<feature type="active site" evidence="12">
    <location>
        <position position="324"/>
    </location>
</feature>
<gene>
    <name evidence="17" type="ORF">G210_3587</name>
</gene>
<evidence type="ECO:0000256" key="1">
    <source>
        <dbReference type="ARBA" id="ARBA00001675"/>
    </source>
</evidence>
<accession>M3JUW7</accession>
<evidence type="ECO:0000256" key="11">
    <source>
        <dbReference type="ARBA" id="ARBA00023157"/>
    </source>
</evidence>
<dbReference type="Pfam" id="PF00026">
    <property type="entry name" value="Asp"/>
    <property type="match status" value="1"/>
</dbReference>
<evidence type="ECO:0000256" key="10">
    <source>
        <dbReference type="ARBA" id="ARBA00023145"/>
    </source>
</evidence>
<evidence type="ECO:0000256" key="12">
    <source>
        <dbReference type="PIRSR" id="PIRSR601461-1"/>
    </source>
</evidence>
<dbReference type="AlphaFoldDB" id="M3JUW7"/>
<dbReference type="PROSITE" id="PS00141">
    <property type="entry name" value="ASP_PROTEASE"/>
    <property type="match status" value="2"/>
</dbReference>
<evidence type="ECO:0000256" key="15">
    <source>
        <dbReference type="SAM" id="SignalP"/>
    </source>
</evidence>
<dbReference type="PROSITE" id="PS51767">
    <property type="entry name" value="PEPTIDASE_A1"/>
    <property type="match status" value="1"/>
</dbReference>
<dbReference type="GO" id="GO:0005576">
    <property type="term" value="C:extracellular region"/>
    <property type="evidence" value="ECO:0007669"/>
    <property type="project" value="UniProtKB-SubCell"/>
</dbReference>
<dbReference type="InterPro" id="IPR033121">
    <property type="entry name" value="PEPTIDASE_A1"/>
</dbReference>
<dbReference type="Proteomes" id="UP000011777">
    <property type="component" value="Unassembled WGS sequence"/>
</dbReference>
<dbReference type="MEROPS" id="A01.067"/>
<dbReference type="GO" id="GO:0006508">
    <property type="term" value="P:proteolysis"/>
    <property type="evidence" value="ECO:0007669"/>
    <property type="project" value="UniProtKB-KW"/>
</dbReference>
<dbReference type="PANTHER" id="PTHR47966:SF65">
    <property type="entry name" value="ASPARTIC-TYPE ENDOPEPTIDASE"/>
    <property type="match status" value="1"/>
</dbReference>
<dbReference type="InterPro" id="IPR033876">
    <property type="entry name" value="SAP-like"/>
</dbReference>
<feature type="active site" evidence="12">
    <location>
        <position position="79"/>
    </location>
</feature>
<comment type="catalytic activity">
    <reaction evidence="1">
        <text>Preferential cleavage at the carboxyl of hydrophobic amino acids, but fails to cleave 15-Leu-|-Tyr-16, 16-Tyr-|-Leu-17 and 24-Phe-|-Phe-25 of insulin B chain. Activates trypsinogen, and degrades keratin.</text>
        <dbReference type="EC" id="3.4.23.24"/>
    </reaction>
</comment>
<keyword evidence="10" id="KW-0865">Zymogen</keyword>
<feature type="chain" id="PRO_5004035071" description="candidapepsin" evidence="15">
    <location>
        <begin position="22"/>
        <end position="489"/>
    </location>
</feature>
<keyword evidence="6 14" id="KW-0645">Protease</keyword>
<dbReference type="EC" id="3.4.23.24" evidence="4"/>
<dbReference type="InterPro" id="IPR021109">
    <property type="entry name" value="Peptidase_aspartic_dom_sf"/>
</dbReference>
<comment type="subcellular location">
    <subcellularLocation>
        <location evidence="2">Secreted</location>
    </subcellularLocation>
</comment>
<keyword evidence="7 15" id="KW-0732">Signal</keyword>
<evidence type="ECO:0000313" key="17">
    <source>
        <dbReference type="EMBL" id="EMG46174.1"/>
    </source>
</evidence>
<keyword evidence="18" id="KW-1185">Reference proteome</keyword>
<keyword evidence="8 14" id="KW-0064">Aspartyl protease</keyword>
<proteinExistence type="inferred from homology"/>
<protein>
    <recommendedName>
        <fullName evidence="4">candidapepsin</fullName>
        <ecNumber evidence="4">3.4.23.24</ecNumber>
    </recommendedName>
</protein>
<feature type="signal peptide" evidence="15">
    <location>
        <begin position="1"/>
        <end position="21"/>
    </location>
</feature>
<dbReference type="STRING" id="1245528.M3JUW7"/>
<dbReference type="PANTHER" id="PTHR47966">
    <property type="entry name" value="BETA-SITE APP-CLEAVING ENZYME, ISOFORM A-RELATED"/>
    <property type="match status" value="1"/>
</dbReference>
<evidence type="ECO:0000259" key="16">
    <source>
        <dbReference type="PROSITE" id="PS51767"/>
    </source>
</evidence>
<dbReference type="InterPro" id="IPR001969">
    <property type="entry name" value="Aspartic_peptidase_AS"/>
</dbReference>
<evidence type="ECO:0000256" key="7">
    <source>
        <dbReference type="ARBA" id="ARBA00022729"/>
    </source>
</evidence>
<dbReference type="OMA" id="NDEFAIM"/>
<dbReference type="HOGENOM" id="CLU_013253_9_1_1"/>
<organism evidence="17 18">
    <name type="scientific">Candida maltosa (strain Xu316)</name>
    <name type="common">Yeast</name>
    <dbReference type="NCBI Taxonomy" id="1245528"/>
    <lineage>
        <taxon>Eukaryota</taxon>
        <taxon>Fungi</taxon>
        <taxon>Dikarya</taxon>
        <taxon>Ascomycota</taxon>
        <taxon>Saccharomycotina</taxon>
        <taxon>Pichiomycetes</taxon>
        <taxon>Debaryomycetaceae</taxon>
        <taxon>Candida/Lodderomyces clade</taxon>
        <taxon>Candida</taxon>
    </lineage>
</organism>
<sequence>MKKFVILAILALSFAASKHLALNFQVYQGWSKQDLLTGQDLKTKRNDGSLQMDLTNQQTFFVTTLKIGSNQDENLVLVDTGSSDLWVMSHDLTCVSPGSISKRYMETFGVRTGVRLKNKKNKDSNSETGPIVYTTQTETESNDCTTYGTFNTENSDTFSENNTIPFLIEYADNTHAIGIWGHDNVIINDVTVRNLSFAIANESSSEIGVLGIGLPTLQVTSLYGYIYENLPIKLVSDGIIGKAIYSIYLNAPNAETGTVLFGAIDRAKYQDNLVTFNMMKTRRSNKYPSRIQIPVSKIDYVTSNGGTSNIFSSSRSGHDGVVLDTGSTLSYVFSDVLDSISEAVHGQYSSSIGAYVVDCNLLNSKDVVNIEFGGSKTIKVPVSNLIIEIRPSQCILGVLPQSTGSSYMLFGINIIRNAYIVIDVEDYQVSLAQVYFTNKESIEVIGQEGLLNTTNGSTTSDAQRLSIDMSISKLAYGFLVLSLTVYCLN</sequence>
<evidence type="ECO:0000256" key="9">
    <source>
        <dbReference type="ARBA" id="ARBA00022801"/>
    </source>
</evidence>
<comment type="similarity">
    <text evidence="3 14">Belongs to the peptidase A1 family.</text>
</comment>